<dbReference type="HOGENOM" id="CLU_1678965_0_0_1"/>
<evidence type="ECO:0000313" key="3">
    <source>
        <dbReference type="Proteomes" id="UP000053989"/>
    </source>
</evidence>
<feature type="region of interest" description="Disordered" evidence="1">
    <location>
        <begin position="1"/>
        <end position="49"/>
    </location>
</feature>
<organism evidence="2 3">
    <name type="scientific">Scleroderma citrinum Foug A</name>
    <dbReference type="NCBI Taxonomy" id="1036808"/>
    <lineage>
        <taxon>Eukaryota</taxon>
        <taxon>Fungi</taxon>
        <taxon>Dikarya</taxon>
        <taxon>Basidiomycota</taxon>
        <taxon>Agaricomycotina</taxon>
        <taxon>Agaricomycetes</taxon>
        <taxon>Agaricomycetidae</taxon>
        <taxon>Boletales</taxon>
        <taxon>Sclerodermatineae</taxon>
        <taxon>Sclerodermataceae</taxon>
        <taxon>Scleroderma</taxon>
    </lineage>
</organism>
<sequence length="157" mass="16884">MPHQGMHYSGPSTLKSTSSSLANALGNDPIESGPIESGPIEAGPDEAGPPPYTECPSTFCLWFSGGLPCHALIDCGSAPEHFKSHGIKGMTRAEDVPCLWSGCERIIERHNFMRHVREAHLGHKRGVGHVMLDGASTHSHSSLEFQPVQVVAMHLLV</sequence>
<accession>A0A0C2Z237</accession>
<reference evidence="2 3" key="1">
    <citation type="submission" date="2014-04" db="EMBL/GenBank/DDBJ databases">
        <authorList>
            <consortium name="DOE Joint Genome Institute"/>
            <person name="Kuo A."/>
            <person name="Kohler A."/>
            <person name="Nagy L.G."/>
            <person name="Floudas D."/>
            <person name="Copeland A."/>
            <person name="Barry K.W."/>
            <person name="Cichocki N."/>
            <person name="Veneault-Fourrey C."/>
            <person name="LaButti K."/>
            <person name="Lindquist E.A."/>
            <person name="Lipzen A."/>
            <person name="Lundell T."/>
            <person name="Morin E."/>
            <person name="Murat C."/>
            <person name="Sun H."/>
            <person name="Tunlid A."/>
            <person name="Henrissat B."/>
            <person name="Grigoriev I.V."/>
            <person name="Hibbett D.S."/>
            <person name="Martin F."/>
            <person name="Nordberg H.P."/>
            <person name="Cantor M.N."/>
            <person name="Hua S.X."/>
        </authorList>
    </citation>
    <scope>NUCLEOTIDE SEQUENCE [LARGE SCALE GENOMIC DNA]</scope>
    <source>
        <strain evidence="2 3">Foug A</strain>
    </source>
</reference>
<feature type="compositionally biased region" description="Low complexity" evidence="1">
    <location>
        <begin position="12"/>
        <end position="21"/>
    </location>
</feature>
<evidence type="ECO:0000256" key="1">
    <source>
        <dbReference type="SAM" id="MobiDB-lite"/>
    </source>
</evidence>
<dbReference type="AlphaFoldDB" id="A0A0C2Z237"/>
<name>A0A0C2Z237_9AGAM</name>
<dbReference type="Proteomes" id="UP000053989">
    <property type="component" value="Unassembled WGS sequence"/>
</dbReference>
<proteinExistence type="predicted"/>
<dbReference type="EMBL" id="KN822125">
    <property type="protein sequence ID" value="KIM55903.1"/>
    <property type="molecule type" value="Genomic_DNA"/>
</dbReference>
<dbReference type="InParanoid" id="A0A0C2Z237"/>
<reference evidence="3" key="2">
    <citation type="submission" date="2015-01" db="EMBL/GenBank/DDBJ databases">
        <title>Evolutionary Origins and Diversification of the Mycorrhizal Mutualists.</title>
        <authorList>
            <consortium name="DOE Joint Genome Institute"/>
            <consortium name="Mycorrhizal Genomics Consortium"/>
            <person name="Kohler A."/>
            <person name="Kuo A."/>
            <person name="Nagy L.G."/>
            <person name="Floudas D."/>
            <person name="Copeland A."/>
            <person name="Barry K.W."/>
            <person name="Cichocki N."/>
            <person name="Veneault-Fourrey C."/>
            <person name="LaButti K."/>
            <person name="Lindquist E.A."/>
            <person name="Lipzen A."/>
            <person name="Lundell T."/>
            <person name="Morin E."/>
            <person name="Murat C."/>
            <person name="Riley R."/>
            <person name="Ohm R."/>
            <person name="Sun H."/>
            <person name="Tunlid A."/>
            <person name="Henrissat B."/>
            <person name="Grigoriev I.V."/>
            <person name="Hibbett D.S."/>
            <person name="Martin F."/>
        </authorList>
    </citation>
    <scope>NUCLEOTIDE SEQUENCE [LARGE SCALE GENOMIC DNA]</scope>
    <source>
        <strain evidence="3">Foug A</strain>
    </source>
</reference>
<gene>
    <name evidence="2" type="ORF">SCLCIDRAFT_29964</name>
</gene>
<evidence type="ECO:0000313" key="2">
    <source>
        <dbReference type="EMBL" id="KIM55903.1"/>
    </source>
</evidence>
<protein>
    <submittedName>
        <fullName evidence="2">Uncharacterized protein</fullName>
    </submittedName>
</protein>
<keyword evidence="3" id="KW-1185">Reference proteome</keyword>
<dbReference type="OrthoDB" id="2693028at2759"/>